<dbReference type="PANTHER" id="PTHR43559">
    <property type="entry name" value="HYDROLASE YCAC-RELATED"/>
    <property type="match status" value="1"/>
</dbReference>
<dbReference type="RefSeq" id="WP_237378712.1">
    <property type="nucleotide sequence ID" value="NZ_CP071793.1"/>
</dbReference>
<proteinExistence type="predicted"/>
<evidence type="ECO:0000259" key="1">
    <source>
        <dbReference type="Pfam" id="PF00857"/>
    </source>
</evidence>
<dbReference type="Proteomes" id="UP000663929">
    <property type="component" value="Chromosome"/>
</dbReference>
<sequence>MTGSNRFAERLTSENAVFASIDHQTGLLVGCRDIDPTVLKSNILGLAHLARILDLPTVVTSSVATGPNGPVMPEISDTLPDARFIGRDGEINAWDSPEFKRAIEETGRKKIIMAGIVTDVCLMFPAISAVAEGYDVYAVIDASGTWDAAIRDAAVHRMSQAGVKVATWASVLAEIMGDWRSPKGRELGELMSSRLTSYGWVVDGFTAHGAS</sequence>
<feature type="domain" description="Isochorismatase-like" evidence="1">
    <location>
        <begin position="21"/>
        <end position="169"/>
    </location>
</feature>
<dbReference type="PANTHER" id="PTHR43559:SF3">
    <property type="entry name" value="HYDROLASE YCAC-RELATED"/>
    <property type="match status" value="1"/>
</dbReference>
<gene>
    <name evidence="2" type="ORF">J3U87_26060</name>
</gene>
<name>A0A8A4TGL7_SULCO</name>
<dbReference type="Pfam" id="PF00857">
    <property type="entry name" value="Isochorismatase"/>
    <property type="match status" value="1"/>
</dbReference>
<dbReference type="KEGG" id="scor:J3U87_26060"/>
<evidence type="ECO:0000313" key="3">
    <source>
        <dbReference type="Proteomes" id="UP000663929"/>
    </source>
</evidence>
<dbReference type="EMBL" id="CP071793">
    <property type="protein sequence ID" value="QTD49066.1"/>
    <property type="molecule type" value="Genomic_DNA"/>
</dbReference>
<dbReference type="AlphaFoldDB" id="A0A8A4TGL7"/>
<reference evidence="2" key="1">
    <citation type="submission" date="2021-03" db="EMBL/GenBank/DDBJ databases">
        <title>Acanthopleuribacteraceae sp. M133.</title>
        <authorList>
            <person name="Wang G."/>
        </authorList>
    </citation>
    <scope>NUCLEOTIDE SEQUENCE</scope>
    <source>
        <strain evidence="2">M133</strain>
    </source>
</reference>
<accession>A0A8A4TGL7</accession>
<dbReference type="InterPro" id="IPR036380">
    <property type="entry name" value="Isochorismatase-like_sf"/>
</dbReference>
<protein>
    <submittedName>
        <fullName evidence="2">Isochorismatase family protein</fullName>
    </submittedName>
</protein>
<dbReference type="InterPro" id="IPR053152">
    <property type="entry name" value="Hydrolase_YcaC-like"/>
</dbReference>
<organism evidence="2 3">
    <name type="scientific">Sulfidibacter corallicola</name>
    <dbReference type="NCBI Taxonomy" id="2818388"/>
    <lineage>
        <taxon>Bacteria</taxon>
        <taxon>Pseudomonadati</taxon>
        <taxon>Acidobacteriota</taxon>
        <taxon>Holophagae</taxon>
        <taxon>Acanthopleuribacterales</taxon>
        <taxon>Acanthopleuribacteraceae</taxon>
        <taxon>Sulfidibacter</taxon>
    </lineage>
</organism>
<evidence type="ECO:0000313" key="2">
    <source>
        <dbReference type="EMBL" id="QTD49066.1"/>
    </source>
</evidence>
<keyword evidence="3" id="KW-1185">Reference proteome</keyword>
<dbReference type="Gene3D" id="3.40.50.850">
    <property type="entry name" value="Isochorismatase-like"/>
    <property type="match status" value="1"/>
</dbReference>
<dbReference type="SUPFAM" id="SSF52499">
    <property type="entry name" value="Isochorismatase-like hydrolases"/>
    <property type="match status" value="1"/>
</dbReference>
<dbReference type="InterPro" id="IPR000868">
    <property type="entry name" value="Isochorismatase-like_dom"/>
</dbReference>